<protein>
    <submittedName>
        <fullName evidence="2">Uncharacterized protein</fullName>
    </submittedName>
</protein>
<accession>A0A382M3Q1</accession>
<gene>
    <name evidence="2" type="ORF">METZ01_LOCUS294685</name>
</gene>
<evidence type="ECO:0000256" key="1">
    <source>
        <dbReference type="SAM" id="Phobius"/>
    </source>
</evidence>
<feature type="transmembrane region" description="Helical" evidence="1">
    <location>
        <begin position="91"/>
        <end position="116"/>
    </location>
</feature>
<keyword evidence="1" id="KW-1133">Transmembrane helix</keyword>
<keyword evidence="1" id="KW-0812">Transmembrane</keyword>
<keyword evidence="1" id="KW-0472">Membrane</keyword>
<name>A0A382M3Q1_9ZZZZ</name>
<evidence type="ECO:0000313" key="2">
    <source>
        <dbReference type="EMBL" id="SVC41831.1"/>
    </source>
</evidence>
<sequence length="117" mass="13106">MADICPVCNKKISLLEGEPQPGIYTHPSCEATFLQNPEKYGGKATKKKVKNLWVSKLKKQEEKALYKSVRIKGGLDIKSFDMPFGDMVGFIFKWAMASIPTVIFLVILFAIFAAIFT</sequence>
<reference evidence="2" key="1">
    <citation type="submission" date="2018-05" db="EMBL/GenBank/DDBJ databases">
        <authorList>
            <person name="Lanie J.A."/>
            <person name="Ng W.-L."/>
            <person name="Kazmierczak K.M."/>
            <person name="Andrzejewski T.M."/>
            <person name="Davidsen T.M."/>
            <person name="Wayne K.J."/>
            <person name="Tettelin H."/>
            <person name="Glass J.I."/>
            <person name="Rusch D."/>
            <person name="Podicherti R."/>
            <person name="Tsui H.-C.T."/>
            <person name="Winkler M.E."/>
        </authorList>
    </citation>
    <scope>NUCLEOTIDE SEQUENCE</scope>
</reference>
<proteinExistence type="predicted"/>
<organism evidence="2">
    <name type="scientific">marine metagenome</name>
    <dbReference type="NCBI Taxonomy" id="408172"/>
    <lineage>
        <taxon>unclassified sequences</taxon>
        <taxon>metagenomes</taxon>
        <taxon>ecological metagenomes</taxon>
    </lineage>
</organism>
<dbReference type="AlphaFoldDB" id="A0A382M3Q1"/>
<dbReference type="EMBL" id="UINC01090148">
    <property type="protein sequence ID" value="SVC41831.1"/>
    <property type="molecule type" value="Genomic_DNA"/>
</dbReference>